<evidence type="ECO:0000313" key="2">
    <source>
        <dbReference type="EMBL" id="SHK18410.1"/>
    </source>
</evidence>
<dbReference type="AlphaFoldDB" id="A0A1M6QE69"/>
<feature type="signal peptide" evidence="1">
    <location>
        <begin position="1"/>
        <end position="27"/>
    </location>
</feature>
<evidence type="ECO:0008006" key="4">
    <source>
        <dbReference type="Google" id="ProtNLM"/>
    </source>
</evidence>
<organism evidence="2 3">
    <name type="scientific">Hymenobacter psychrotolerans DSM 18569</name>
    <dbReference type="NCBI Taxonomy" id="1121959"/>
    <lineage>
        <taxon>Bacteria</taxon>
        <taxon>Pseudomonadati</taxon>
        <taxon>Bacteroidota</taxon>
        <taxon>Cytophagia</taxon>
        <taxon>Cytophagales</taxon>
        <taxon>Hymenobacteraceae</taxon>
        <taxon>Hymenobacter</taxon>
    </lineage>
</organism>
<evidence type="ECO:0000313" key="3">
    <source>
        <dbReference type="Proteomes" id="UP000183947"/>
    </source>
</evidence>
<keyword evidence="3" id="KW-1185">Reference proteome</keyword>
<name>A0A1M6QE69_9BACT</name>
<gene>
    <name evidence="2" type="ORF">SAMN02746009_00531</name>
</gene>
<evidence type="ECO:0000256" key="1">
    <source>
        <dbReference type="SAM" id="SignalP"/>
    </source>
</evidence>
<dbReference type="Proteomes" id="UP000183947">
    <property type="component" value="Unassembled WGS sequence"/>
</dbReference>
<accession>A0A1M6QE69</accession>
<feature type="chain" id="PRO_5012545290" description="Por secretion system C-terminal sorting domain-containing protein" evidence="1">
    <location>
        <begin position="28"/>
        <end position="575"/>
    </location>
</feature>
<reference evidence="3" key="1">
    <citation type="submission" date="2016-11" db="EMBL/GenBank/DDBJ databases">
        <authorList>
            <person name="Varghese N."/>
            <person name="Submissions S."/>
        </authorList>
    </citation>
    <scope>NUCLEOTIDE SEQUENCE [LARGE SCALE GENOMIC DNA]</scope>
    <source>
        <strain evidence="3">DSM 18569</strain>
    </source>
</reference>
<protein>
    <recommendedName>
        <fullName evidence="4">Por secretion system C-terminal sorting domain-containing protein</fullName>
    </recommendedName>
</protein>
<dbReference type="RefSeq" id="WP_073281112.1">
    <property type="nucleotide sequence ID" value="NZ_FRAS01000001.1"/>
</dbReference>
<dbReference type="OrthoDB" id="870410at2"/>
<dbReference type="STRING" id="1121959.SAMN02746009_00531"/>
<sequence>MKHAFSLTCRLVLGLVLQVVAMPAAQAQAPAWQTAVGTAGTSISVRAAAANANDEVLVVGDFANTATFGTTTLTSTGTANDGFVAKWSNSAGRFVWAQQISGTAGGEYVQSVVVSGTAIYIGGIFTGRNASIGTTFLNNADTFGNSDLFVAKLTDAGTSSSFGWAYRAGGQGSEELAGLAVSGSGVYAAGTFRGATTTLGSISLSNASSSGSNIFVTKLTDAGATASFTWAQQAGGSTGADLVKAVAASGTSVYIAGQYSGTTTRFGSTLLPNAGNSDLFVAKLTDGGSTAGFTWAQYAGGTGFEAVNAVAVEGTNVYLTGQFGSPTLAIGNSSLTNAGSLDLFVARLTDAGNAGSFAWGQQAGGSGAEVGNALAVHGPNVYVTGYFDSPAALFSSTTLSTTGQADVFLAKLTDAGSAAPFDWAQQAGGPSRDAGTAVVLQGARLYVAGSFDSPAISFGLLSLTRPGTSTGFFLASLTDVVLSSGTPALSSGAIAVFPNPARTTVSVMLPAWPGLARATLVLLDGLGRVVRTEQVALLAPDMRHELSVAGLPAGLYVLRIVAGPATATRSLAVER</sequence>
<dbReference type="EMBL" id="FRAS01000001">
    <property type="protein sequence ID" value="SHK18410.1"/>
    <property type="molecule type" value="Genomic_DNA"/>
</dbReference>
<proteinExistence type="predicted"/>
<keyword evidence="1" id="KW-0732">Signal</keyword>